<dbReference type="Proteomes" id="UP000644167">
    <property type="component" value="Chromosome"/>
</dbReference>
<gene>
    <name evidence="5" type="ORF">DFP77_13128</name>
    <name evidence="4" type="ORF">JSY38_11330</name>
</gene>
<feature type="modified residue" description="Phosphohistidine" evidence="2">
    <location>
        <position position="58"/>
    </location>
</feature>
<keyword evidence="2" id="KW-0597">Phosphoprotein</keyword>
<dbReference type="PROSITE" id="PS50894">
    <property type="entry name" value="HPT"/>
    <property type="match status" value="1"/>
</dbReference>
<dbReference type="SUPFAM" id="SSF47226">
    <property type="entry name" value="Histidine-containing phosphotransfer domain, HPT domain"/>
    <property type="match status" value="1"/>
</dbReference>
<dbReference type="InterPro" id="IPR008207">
    <property type="entry name" value="Sig_transdc_His_kin_Hpt_dom"/>
</dbReference>
<evidence type="ECO:0000259" key="3">
    <source>
        <dbReference type="PROSITE" id="PS50894"/>
    </source>
</evidence>
<dbReference type="InterPro" id="IPR036641">
    <property type="entry name" value="HPT_dom_sf"/>
</dbReference>
<dbReference type="Gene3D" id="1.20.120.160">
    <property type="entry name" value="HPT domain"/>
    <property type="match status" value="1"/>
</dbReference>
<evidence type="ECO:0000256" key="1">
    <source>
        <dbReference type="ARBA" id="ARBA00023012"/>
    </source>
</evidence>
<dbReference type="AlphaFoldDB" id="A0A368ZPG9"/>
<dbReference type="EMBL" id="QPJQ01000031">
    <property type="protein sequence ID" value="RCW97252.1"/>
    <property type="molecule type" value="Genomic_DNA"/>
</dbReference>
<evidence type="ECO:0000313" key="5">
    <source>
        <dbReference type="EMBL" id="RCW97252.1"/>
    </source>
</evidence>
<dbReference type="Proteomes" id="UP000253506">
    <property type="component" value="Unassembled WGS sequence"/>
</dbReference>
<protein>
    <submittedName>
        <fullName evidence="4">Hpt domain-containing protein</fullName>
    </submittedName>
</protein>
<evidence type="ECO:0000313" key="6">
    <source>
        <dbReference type="Proteomes" id="UP000253506"/>
    </source>
</evidence>
<dbReference type="GO" id="GO:0004672">
    <property type="term" value="F:protein kinase activity"/>
    <property type="evidence" value="ECO:0007669"/>
    <property type="project" value="UniProtKB-ARBA"/>
</dbReference>
<dbReference type="GO" id="GO:0000160">
    <property type="term" value="P:phosphorelay signal transduction system"/>
    <property type="evidence" value="ECO:0007669"/>
    <property type="project" value="UniProtKB-KW"/>
</dbReference>
<organism evidence="5 6">
    <name type="scientific">Marinomonas foliarum</name>
    <dbReference type="NCBI Taxonomy" id="491950"/>
    <lineage>
        <taxon>Bacteria</taxon>
        <taxon>Pseudomonadati</taxon>
        <taxon>Pseudomonadota</taxon>
        <taxon>Gammaproteobacteria</taxon>
        <taxon>Oceanospirillales</taxon>
        <taxon>Oceanospirillaceae</taxon>
        <taxon>Marinomonas</taxon>
    </lineage>
</organism>
<reference evidence="5 6" key="1">
    <citation type="submission" date="2018-07" db="EMBL/GenBank/DDBJ databases">
        <title>Genomic Encyclopedia of Type Strains, Phase III (KMG-III): the genomes of soil and plant-associated and newly described type strains.</title>
        <authorList>
            <person name="Whitman W."/>
        </authorList>
    </citation>
    <scope>NUCLEOTIDE SEQUENCE [LARGE SCALE GENOMIC DNA]</scope>
    <source>
        <strain evidence="5 6">CECT 7731</strain>
    </source>
</reference>
<feature type="domain" description="HPt" evidence="3">
    <location>
        <begin position="19"/>
        <end position="112"/>
    </location>
</feature>
<evidence type="ECO:0000313" key="4">
    <source>
        <dbReference type="EMBL" id="QRV22668.1"/>
    </source>
</evidence>
<proteinExistence type="predicted"/>
<reference evidence="4 7" key="2">
    <citation type="submission" date="2021-02" db="EMBL/GenBank/DDBJ databases">
        <title>The genome of Marinomonas foliarum JZW.</title>
        <authorList>
            <person name="Sun M."/>
        </authorList>
    </citation>
    <scope>NUCLEOTIDE SEQUENCE [LARGE SCALE GENOMIC DNA]</scope>
    <source>
        <strain evidence="4 7">JZW</strain>
    </source>
</reference>
<keyword evidence="1" id="KW-0902">Two-component regulatory system</keyword>
<dbReference type="OrthoDB" id="6106485at2"/>
<evidence type="ECO:0000256" key="2">
    <source>
        <dbReference type="PROSITE-ProRule" id="PRU00110"/>
    </source>
</evidence>
<dbReference type="RefSeq" id="WP_114413002.1">
    <property type="nucleotide sequence ID" value="NZ_CP070273.1"/>
</dbReference>
<dbReference type="EMBL" id="CP070273">
    <property type="protein sequence ID" value="QRV22668.1"/>
    <property type="molecule type" value="Genomic_DNA"/>
</dbReference>
<keyword evidence="7" id="KW-1185">Reference proteome</keyword>
<name>A0A368ZPG9_9GAMM</name>
<evidence type="ECO:0000313" key="7">
    <source>
        <dbReference type="Proteomes" id="UP000644167"/>
    </source>
</evidence>
<sequence length="115" mass="13191">MIELKVFDNTDYSNRLACNQELMALVAAEFIKEAKGLLDMLHAHIVNQEWDEFSLVSHRLKGAALEVSGNRFCKLIVEMEMQSKQGNVDTLSSRYSMLKEEFDALVYALNQYVLQ</sequence>
<accession>A0A368ZPG9</accession>